<dbReference type="CDD" id="cd00200">
    <property type="entry name" value="WD40"/>
    <property type="match status" value="1"/>
</dbReference>
<dbReference type="Proteomes" id="UP000023152">
    <property type="component" value="Unassembled WGS sequence"/>
</dbReference>
<reference evidence="4 5" key="1">
    <citation type="journal article" date="2013" name="Curr. Biol.">
        <title>The Genome of the Foraminiferan Reticulomyxa filosa.</title>
        <authorList>
            <person name="Glockner G."/>
            <person name="Hulsmann N."/>
            <person name="Schleicher M."/>
            <person name="Noegel A.A."/>
            <person name="Eichinger L."/>
            <person name="Gallinger C."/>
            <person name="Pawlowski J."/>
            <person name="Sierra R."/>
            <person name="Euteneuer U."/>
            <person name="Pillet L."/>
            <person name="Moustafa A."/>
            <person name="Platzer M."/>
            <person name="Groth M."/>
            <person name="Szafranski K."/>
            <person name="Schliwa M."/>
        </authorList>
    </citation>
    <scope>NUCLEOTIDE SEQUENCE [LARGE SCALE GENOMIC DNA]</scope>
</reference>
<feature type="repeat" description="WD" evidence="3">
    <location>
        <begin position="162"/>
        <end position="205"/>
    </location>
</feature>
<dbReference type="Gene3D" id="2.130.10.10">
    <property type="entry name" value="YVTN repeat-like/Quinoprotein amine dehydrogenase"/>
    <property type="match status" value="2"/>
</dbReference>
<feature type="repeat" description="WD" evidence="3">
    <location>
        <begin position="70"/>
        <end position="113"/>
    </location>
</feature>
<evidence type="ECO:0000256" key="2">
    <source>
        <dbReference type="ARBA" id="ARBA00022737"/>
    </source>
</evidence>
<comment type="caution">
    <text evidence="4">The sequence shown here is derived from an EMBL/GenBank/DDBJ whole genome shotgun (WGS) entry which is preliminary data.</text>
</comment>
<dbReference type="InterPro" id="IPR036322">
    <property type="entry name" value="WD40_repeat_dom_sf"/>
</dbReference>
<dbReference type="AlphaFoldDB" id="X6P7I3"/>
<dbReference type="SUPFAM" id="SSF50978">
    <property type="entry name" value="WD40 repeat-like"/>
    <property type="match status" value="1"/>
</dbReference>
<dbReference type="PROSITE" id="PS00678">
    <property type="entry name" value="WD_REPEATS_1"/>
    <property type="match status" value="5"/>
</dbReference>
<dbReference type="PANTHER" id="PTHR19848">
    <property type="entry name" value="WD40 REPEAT PROTEIN"/>
    <property type="match status" value="1"/>
</dbReference>
<feature type="repeat" description="WD" evidence="3">
    <location>
        <begin position="267"/>
        <end position="315"/>
    </location>
</feature>
<keyword evidence="5" id="KW-1185">Reference proteome</keyword>
<feature type="repeat" description="WD" evidence="3">
    <location>
        <begin position="114"/>
        <end position="161"/>
    </location>
</feature>
<evidence type="ECO:0000313" key="5">
    <source>
        <dbReference type="Proteomes" id="UP000023152"/>
    </source>
</evidence>
<evidence type="ECO:0000256" key="1">
    <source>
        <dbReference type="ARBA" id="ARBA00022574"/>
    </source>
</evidence>
<dbReference type="SMART" id="SM00320">
    <property type="entry name" value="WD40"/>
    <property type="match status" value="6"/>
</dbReference>
<evidence type="ECO:0000256" key="3">
    <source>
        <dbReference type="PROSITE-ProRule" id="PRU00221"/>
    </source>
</evidence>
<sequence length="416" mass="47656">MLCDLDQSEEDKTKKIIQHWIRILKIKLGWIHDFNKLVAEYVIFIMYNLQSTNFFNFDVFRSSSKLLKTFTGHTGNIRSIDCITLDNCQFICSGSLDKTVRVWDVDANEQIQLFNGHSWWVYCVKFSSYHYHNYRQTVICSSSEDKTIRFWDIKNSQQFQLFKGHADGVCSIKFSPFNSGRYLCSGSFDKTICLWDVEAAKLLHVFNRHKNTVTCVDISPLQSNSDNNNENNSIGVIGGNGYTICSGSYDTTICMWDIETVKQFMVFKGHENWISDVKYGPNELGINYGANTILSGSDDNSVRLWDIRSSRQIQVFNGHKNIVTAVEYSPFIVNNVKVGGSSNVICSGSLDNTIRFWDIRSSKKELYVMKRYDKEDDGIKCIKFIQLKKNRKSNCDSGCNANLCYGSNSGQIHIWG</sequence>
<dbReference type="InterPro" id="IPR015943">
    <property type="entry name" value="WD40/YVTN_repeat-like_dom_sf"/>
</dbReference>
<evidence type="ECO:0000313" key="4">
    <source>
        <dbReference type="EMBL" id="ETO34475.1"/>
    </source>
</evidence>
<dbReference type="InterPro" id="IPR001680">
    <property type="entry name" value="WD40_rpt"/>
</dbReference>
<feature type="repeat" description="WD" evidence="3">
    <location>
        <begin position="316"/>
        <end position="367"/>
    </location>
</feature>
<dbReference type="PANTHER" id="PTHR19848:SF8">
    <property type="entry name" value="F-BOX AND WD REPEAT DOMAIN CONTAINING 7"/>
    <property type="match status" value="1"/>
</dbReference>
<gene>
    <name evidence="4" type="ORF">RFI_02617</name>
</gene>
<name>X6P7I3_RETFI</name>
<accession>X6P7I3</accession>
<dbReference type="InterPro" id="IPR019775">
    <property type="entry name" value="WD40_repeat_CS"/>
</dbReference>
<dbReference type="PROSITE" id="PS50294">
    <property type="entry name" value="WD_REPEATS_REGION"/>
    <property type="match status" value="3"/>
</dbReference>
<dbReference type="Pfam" id="PF00400">
    <property type="entry name" value="WD40"/>
    <property type="match status" value="6"/>
</dbReference>
<organism evidence="4 5">
    <name type="scientific">Reticulomyxa filosa</name>
    <dbReference type="NCBI Taxonomy" id="46433"/>
    <lineage>
        <taxon>Eukaryota</taxon>
        <taxon>Sar</taxon>
        <taxon>Rhizaria</taxon>
        <taxon>Retaria</taxon>
        <taxon>Foraminifera</taxon>
        <taxon>Monothalamids</taxon>
        <taxon>Reticulomyxidae</taxon>
        <taxon>Reticulomyxa</taxon>
    </lineage>
</organism>
<dbReference type="PROSITE" id="PS50082">
    <property type="entry name" value="WD_REPEATS_2"/>
    <property type="match status" value="5"/>
</dbReference>
<keyword evidence="1 3" id="KW-0853">WD repeat</keyword>
<dbReference type="EMBL" id="ASPP01002526">
    <property type="protein sequence ID" value="ETO34475.1"/>
    <property type="molecule type" value="Genomic_DNA"/>
</dbReference>
<keyword evidence="2" id="KW-0677">Repeat</keyword>
<dbReference type="InterPro" id="IPR020472">
    <property type="entry name" value="WD40_PAC1"/>
</dbReference>
<dbReference type="PRINTS" id="PR00320">
    <property type="entry name" value="GPROTEINBRPT"/>
</dbReference>
<protein>
    <submittedName>
        <fullName evidence="4">WD-40 repeat protein</fullName>
    </submittedName>
</protein>
<proteinExistence type="predicted"/>